<reference evidence="2" key="1">
    <citation type="submission" date="2020-08" db="EMBL/GenBank/DDBJ databases">
        <title>Genome public.</title>
        <authorList>
            <person name="Liu C."/>
            <person name="Sun Q."/>
        </authorList>
    </citation>
    <scope>NUCLEOTIDE SEQUENCE</scope>
    <source>
        <strain evidence="2">NSJ-51</strain>
    </source>
</reference>
<dbReference type="EMBL" id="JACOPP010000032">
    <property type="protein sequence ID" value="MBC5734988.1"/>
    <property type="molecule type" value="Genomic_DNA"/>
</dbReference>
<dbReference type="CDD" id="cd00090">
    <property type="entry name" value="HTH_ARSR"/>
    <property type="match status" value="1"/>
</dbReference>
<dbReference type="Gene3D" id="1.10.10.10">
    <property type="entry name" value="Winged helix-like DNA-binding domain superfamily/Winged helix DNA-binding domain"/>
    <property type="match status" value="1"/>
</dbReference>
<dbReference type="GO" id="GO:0006950">
    <property type="term" value="P:response to stress"/>
    <property type="evidence" value="ECO:0007669"/>
    <property type="project" value="TreeGrafter"/>
</dbReference>
<evidence type="ECO:0000313" key="2">
    <source>
        <dbReference type="EMBL" id="MBC5734988.1"/>
    </source>
</evidence>
<dbReference type="Pfam" id="PF12802">
    <property type="entry name" value="MarR_2"/>
    <property type="match status" value="1"/>
</dbReference>
<dbReference type="PRINTS" id="PR00598">
    <property type="entry name" value="HTHMARR"/>
</dbReference>
<dbReference type="GO" id="GO:0003700">
    <property type="term" value="F:DNA-binding transcription factor activity"/>
    <property type="evidence" value="ECO:0007669"/>
    <property type="project" value="InterPro"/>
</dbReference>
<dbReference type="SUPFAM" id="SSF46785">
    <property type="entry name" value="Winged helix' DNA-binding domain"/>
    <property type="match status" value="1"/>
</dbReference>
<dbReference type="InterPro" id="IPR039422">
    <property type="entry name" value="MarR/SlyA-like"/>
</dbReference>
<evidence type="ECO:0000313" key="3">
    <source>
        <dbReference type="Proteomes" id="UP000661435"/>
    </source>
</evidence>
<comment type="caution">
    <text evidence="2">The sequence shown here is derived from an EMBL/GenBank/DDBJ whole genome shotgun (WGS) entry which is preliminary data.</text>
</comment>
<dbReference type="SMART" id="SM00347">
    <property type="entry name" value="HTH_MARR"/>
    <property type="match status" value="1"/>
</dbReference>
<dbReference type="PANTHER" id="PTHR33164">
    <property type="entry name" value="TRANSCRIPTIONAL REGULATOR, MARR FAMILY"/>
    <property type="match status" value="1"/>
</dbReference>
<dbReference type="RefSeq" id="WP_186908779.1">
    <property type="nucleotide sequence ID" value="NZ_JACOPP010000032.1"/>
</dbReference>
<accession>A0A8J6MFJ7</accession>
<dbReference type="InterPro" id="IPR036388">
    <property type="entry name" value="WH-like_DNA-bd_sf"/>
</dbReference>
<name>A0A8J6MFJ7_9FIRM</name>
<dbReference type="InterPro" id="IPR011991">
    <property type="entry name" value="ArsR-like_HTH"/>
</dbReference>
<organism evidence="2 3">
    <name type="scientific">Lawsonibacter hominis</name>
    <dbReference type="NCBI Taxonomy" id="2763053"/>
    <lineage>
        <taxon>Bacteria</taxon>
        <taxon>Bacillati</taxon>
        <taxon>Bacillota</taxon>
        <taxon>Clostridia</taxon>
        <taxon>Eubacteriales</taxon>
        <taxon>Oscillospiraceae</taxon>
        <taxon>Lawsonibacter</taxon>
    </lineage>
</organism>
<proteinExistence type="predicted"/>
<dbReference type="AlphaFoldDB" id="A0A8J6MFJ7"/>
<sequence>MSPRPDLPGILVHAIHRLHRNAVQTKLSAMGLEGVGSPMILMLLKRRGAEGGGAYQRELADALRISPAAIAMSLQSLERAGYVARREDPGDQRRKRVVITPRGAAAVETCRDALAAADAQMLAGFTAQERETLTALHLRMLDNLTPGDSPAGDPFERLGCNCSRP</sequence>
<dbReference type="PROSITE" id="PS50995">
    <property type="entry name" value="HTH_MARR_2"/>
    <property type="match status" value="1"/>
</dbReference>
<dbReference type="InterPro" id="IPR036390">
    <property type="entry name" value="WH_DNA-bd_sf"/>
</dbReference>
<feature type="domain" description="HTH marR-type" evidence="1">
    <location>
        <begin position="4"/>
        <end position="142"/>
    </location>
</feature>
<dbReference type="PANTHER" id="PTHR33164:SF43">
    <property type="entry name" value="HTH-TYPE TRANSCRIPTIONAL REPRESSOR YETL"/>
    <property type="match status" value="1"/>
</dbReference>
<keyword evidence="3" id="KW-1185">Reference proteome</keyword>
<dbReference type="InterPro" id="IPR000835">
    <property type="entry name" value="HTH_MarR-typ"/>
</dbReference>
<gene>
    <name evidence="2" type="ORF">H8S57_14815</name>
</gene>
<dbReference type="Proteomes" id="UP000661435">
    <property type="component" value="Unassembled WGS sequence"/>
</dbReference>
<protein>
    <submittedName>
        <fullName evidence="2">MarR family transcriptional regulator</fullName>
    </submittedName>
</protein>
<evidence type="ECO:0000259" key="1">
    <source>
        <dbReference type="PROSITE" id="PS50995"/>
    </source>
</evidence>